<evidence type="ECO:0000313" key="1">
    <source>
        <dbReference type="EMBL" id="MBC3538718.1"/>
    </source>
</evidence>
<comment type="caution">
    <text evidence="1">The sequence shown here is derived from an EMBL/GenBank/DDBJ whole genome shotgun (WGS) entry which is preliminary data.</text>
</comment>
<dbReference type="RefSeq" id="WP_186632929.1">
    <property type="nucleotide sequence ID" value="NZ_JACOAF010000008.1"/>
</dbReference>
<dbReference type="EMBL" id="JACOAF010000008">
    <property type="protein sequence ID" value="MBC3538718.1"/>
    <property type="molecule type" value="Genomic_DNA"/>
</dbReference>
<name>A0ABR6VPB4_9BACT</name>
<evidence type="ECO:0000313" key="2">
    <source>
        <dbReference type="Proteomes" id="UP000659698"/>
    </source>
</evidence>
<gene>
    <name evidence="1" type="ORF">H7U12_03435</name>
</gene>
<sequence>MKELDNLFKNIYLDITPEIAYSLLNGKEYLNSTLAIHLPENEEIFIQLYSGIANKGNNSITFVLSSGEKPISLLIFMTRFFFLKNYCFKNNSPVIVLKGEVNEVNVKFLNNWCFTHGYDEPVYCEIIDSLKNKASDEDSLLYIPSVSNEVFFSNFFEKVIALEWLSQKILLPISSLEDWEYVSSCFKDLSRLLQDKYPGVLFVLETLARFESEKKKNETIIRFQEIEINNHKLYNSLLRGSLPESNYNTSSMSHFSSDDVEKIKRDCSRLFVEIGKLRNDLAWYRRTYEERSVLGIVKERLLKRVKNR</sequence>
<organism evidence="1 2">
    <name type="scientific">Rufibacter sediminis</name>
    <dbReference type="NCBI Taxonomy" id="2762756"/>
    <lineage>
        <taxon>Bacteria</taxon>
        <taxon>Pseudomonadati</taxon>
        <taxon>Bacteroidota</taxon>
        <taxon>Cytophagia</taxon>
        <taxon>Cytophagales</taxon>
        <taxon>Hymenobacteraceae</taxon>
        <taxon>Rufibacter</taxon>
    </lineage>
</organism>
<reference evidence="1 2" key="1">
    <citation type="journal article" date="2019" name="Int. J. Syst. Evol. Microbiol.">
        <title>Rufibacter sediminis sp. nov., isolated from freshwater lake sediment.</title>
        <authorList>
            <person name="Qu J.H."/>
            <person name="Zhang L.J."/>
            <person name="Fu Y.H."/>
            <person name="Li H.F."/>
        </authorList>
    </citation>
    <scope>NUCLEOTIDE SEQUENCE [LARGE SCALE GENOMIC DNA]</scope>
    <source>
        <strain evidence="1 2">H-1</strain>
    </source>
</reference>
<accession>A0ABR6VPB4</accession>
<keyword evidence="2" id="KW-1185">Reference proteome</keyword>
<dbReference type="Proteomes" id="UP000659698">
    <property type="component" value="Unassembled WGS sequence"/>
</dbReference>
<proteinExistence type="predicted"/>
<protein>
    <submittedName>
        <fullName evidence="1">Uncharacterized protein</fullName>
    </submittedName>
</protein>